<feature type="domain" description="HTH marR-type" evidence="1">
    <location>
        <begin position="133"/>
        <end position="175"/>
    </location>
</feature>
<dbReference type="InterPro" id="IPR000835">
    <property type="entry name" value="HTH_MarR-typ"/>
</dbReference>
<accession>A0A5K1J0K6</accession>
<dbReference type="AlphaFoldDB" id="A0A5K1J0K6"/>
<dbReference type="RefSeq" id="WP_156063402.1">
    <property type="nucleotide sequence ID" value="NZ_CABWIH010000034.1"/>
</dbReference>
<dbReference type="Pfam" id="PF12802">
    <property type="entry name" value="MarR_2"/>
    <property type="match status" value="1"/>
</dbReference>
<protein>
    <recommendedName>
        <fullName evidence="1">HTH marR-type domain-containing protein</fullName>
    </recommendedName>
</protein>
<dbReference type="InterPro" id="IPR036390">
    <property type="entry name" value="WH_DNA-bd_sf"/>
</dbReference>
<organism evidence="2 3">
    <name type="scientific">Collinsella aerofaciens</name>
    <dbReference type="NCBI Taxonomy" id="74426"/>
    <lineage>
        <taxon>Bacteria</taxon>
        <taxon>Bacillati</taxon>
        <taxon>Actinomycetota</taxon>
        <taxon>Coriobacteriia</taxon>
        <taxon>Coriobacteriales</taxon>
        <taxon>Coriobacteriaceae</taxon>
        <taxon>Collinsella</taxon>
    </lineage>
</organism>
<dbReference type="Proteomes" id="UP000330807">
    <property type="component" value="Unassembled WGS sequence"/>
</dbReference>
<name>A0A5K1J0K6_9ACTN</name>
<reference evidence="2 3" key="1">
    <citation type="submission" date="2019-10" db="EMBL/GenBank/DDBJ databases">
        <authorList>
            <person name="Wolf R A."/>
        </authorList>
    </citation>
    <scope>NUCLEOTIDE SEQUENCE [LARGE SCALE GENOMIC DNA]</scope>
    <source>
        <strain evidence="2">Collinsella_aerofaciens_AK_138A</strain>
    </source>
</reference>
<evidence type="ECO:0000259" key="1">
    <source>
        <dbReference type="Pfam" id="PF12802"/>
    </source>
</evidence>
<evidence type="ECO:0000313" key="2">
    <source>
        <dbReference type="EMBL" id="VWL95145.1"/>
    </source>
</evidence>
<sequence>MSNFNSYLKEEMGLSITTHEWEGASHLPLYLAKAARYHLCICNGVDFIAAEIERGSSLPELKRISVHISDRTSLPVVLVAQIDARQRKALVSQGIPFVVPGRQAFLPMLGFIANARRDLSPLSKVMAPSTQAALVALMANPDLRTSEKLREMTGMPSSSVSRALDDLSRRGLINKSKQARQVLIECNGSQNQLIKRAKDCLQNPVARVTYTRRSKDTDFFPLAGESALSERSLLTPPIIECRALLKKTFKANKFEEIQLGELPNEETIRLQIWTYDPLVAGRGEIDDVSLALTLIDTEDERVIGQLNALFKEELW</sequence>
<evidence type="ECO:0000313" key="3">
    <source>
        <dbReference type="Proteomes" id="UP000330807"/>
    </source>
</evidence>
<dbReference type="SUPFAM" id="SSF46785">
    <property type="entry name" value="Winged helix' DNA-binding domain"/>
    <property type="match status" value="1"/>
</dbReference>
<dbReference type="EMBL" id="CABWIH010000034">
    <property type="protein sequence ID" value="VWL95145.1"/>
    <property type="molecule type" value="Genomic_DNA"/>
</dbReference>
<dbReference type="InterPro" id="IPR036388">
    <property type="entry name" value="WH-like_DNA-bd_sf"/>
</dbReference>
<dbReference type="GO" id="GO:0003700">
    <property type="term" value="F:DNA-binding transcription factor activity"/>
    <property type="evidence" value="ECO:0007669"/>
    <property type="project" value="InterPro"/>
</dbReference>
<gene>
    <name evidence="2" type="ORF">LMKDKBCB_01796</name>
</gene>
<proteinExistence type="predicted"/>
<dbReference type="Gene3D" id="1.10.10.10">
    <property type="entry name" value="Winged helix-like DNA-binding domain superfamily/Winged helix DNA-binding domain"/>
    <property type="match status" value="1"/>
</dbReference>